<protein>
    <submittedName>
        <fullName evidence="3">Uncharacterized protein LOC102807185</fullName>
    </submittedName>
</protein>
<name>A0ABM0MFB9_SACKO</name>
<gene>
    <name evidence="3" type="primary">LOC102807185</name>
</gene>
<dbReference type="GeneID" id="102807185"/>
<accession>A0ABM0MFB9</accession>
<keyword evidence="2" id="KW-1185">Reference proteome</keyword>
<feature type="compositionally biased region" description="Acidic residues" evidence="1">
    <location>
        <begin position="64"/>
        <end position="78"/>
    </location>
</feature>
<organism evidence="2 3">
    <name type="scientific">Saccoglossus kowalevskii</name>
    <name type="common">Acorn worm</name>
    <dbReference type="NCBI Taxonomy" id="10224"/>
    <lineage>
        <taxon>Eukaryota</taxon>
        <taxon>Metazoa</taxon>
        <taxon>Hemichordata</taxon>
        <taxon>Enteropneusta</taxon>
        <taxon>Harrimaniidae</taxon>
        <taxon>Saccoglossus</taxon>
    </lineage>
</organism>
<dbReference type="Proteomes" id="UP000694865">
    <property type="component" value="Unplaced"/>
</dbReference>
<evidence type="ECO:0000256" key="1">
    <source>
        <dbReference type="SAM" id="MobiDB-lite"/>
    </source>
</evidence>
<proteinExistence type="predicted"/>
<feature type="region of interest" description="Disordered" evidence="1">
    <location>
        <begin position="58"/>
        <end position="84"/>
    </location>
</feature>
<feature type="region of interest" description="Disordered" evidence="1">
    <location>
        <begin position="16"/>
        <end position="37"/>
    </location>
</feature>
<reference evidence="3" key="1">
    <citation type="submission" date="2025-08" db="UniProtKB">
        <authorList>
            <consortium name="RefSeq"/>
        </authorList>
    </citation>
    <scope>IDENTIFICATION</scope>
    <source>
        <tissue evidence="3">Testes</tissue>
    </source>
</reference>
<evidence type="ECO:0000313" key="3">
    <source>
        <dbReference type="RefSeq" id="XP_006818710.1"/>
    </source>
</evidence>
<evidence type="ECO:0000313" key="2">
    <source>
        <dbReference type="Proteomes" id="UP000694865"/>
    </source>
</evidence>
<dbReference type="RefSeq" id="XP_006818710.1">
    <property type="nucleotide sequence ID" value="XM_006818647.1"/>
</dbReference>
<sequence length="177" mass="20341">MSLLPEQSRIRIPKLPRSCSFNGELPTDSHRKDNRRRNMFRKFSADNEDDDMILEEKHAKPASENDEPTELVDNDAQSDEPLVLDNTDNVIADYFAAERDPRSTREQFSTSSLAEPVTLEPIFKWKQSDNAVRCLSLTRTDNAEPVIISCAGCYGDNGDIIQWKYDKERARWYNIGI</sequence>